<dbReference type="PANTHER" id="PTHR12482">
    <property type="entry name" value="LIPASE ROG1-RELATED-RELATED"/>
    <property type="match status" value="1"/>
</dbReference>
<dbReference type="EMBL" id="HBEC01035588">
    <property type="protein sequence ID" value="CAD8302348.1"/>
    <property type="molecule type" value="Transcribed_RNA"/>
</dbReference>
<dbReference type="PANTHER" id="PTHR12482:SF11">
    <property type="entry name" value="LIPASE YOR059C ISOFORM X1"/>
    <property type="match status" value="1"/>
</dbReference>
<feature type="compositionally biased region" description="Gly residues" evidence="1">
    <location>
        <begin position="329"/>
        <end position="341"/>
    </location>
</feature>
<dbReference type="SUPFAM" id="SSF53474">
    <property type="entry name" value="alpha/beta-Hydrolases"/>
    <property type="match status" value="1"/>
</dbReference>
<protein>
    <recommendedName>
        <fullName evidence="2">DUF676 domain-containing protein</fullName>
    </recommendedName>
</protein>
<proteinExistence type="predicted"/>
<feature type="domain" description="DUF676" evidence="2">
    <location>
        <begin position="24"/>
        <end position="265"/>
    </location>
</feature>
<accession>A0A7R9VR45</accession>
<feature type="region of interest" description="Disordered" evidence="1">
    <location>
        <begin position="308"/>
        <end position="342"/>
    </location>
</feature>
<dbReference type="Gene3D" id="3.40.50.1820">
    <property type="entry name" value="alpha/beta hydrolase"/>
    <property type="match status" value="1"/>
</dbReference>
<gene>
    <name evidence="3" type="ORF">CEUR00632_LOCUS16519</name>
</gene>
<dbReference type="InterPro" id="IPR029058">
    <property type="entry name" value="AB_hydrolase_fold"/>
</dbReference>
<sequence length="538" mass="54984">MPPRARRVGGAGDASDGGGGASGPRHVIFFANGLFGSHLNWTTIMEQVEMKMGGRSSSGGGGGGGAGMQGGTSGILLHASTANCRLDTFDGIDVCGRRLADEMRAVIARHPTLERVSVIGHSMGGLILRYAIAELYSPAASTIGGLQPAHFVSLATPHLGCDTGGEAQVPFIGWAGPLAPLLQAVSVPTAAALFRRTGQQFFLADGGGEGAGAEAGGAAAEASASKPLMLRMTEDDTERGLYFYSALRAFSSRTAYANTEQDHLVGWPNSSLRFLHQLPQLPDSATRQSRGVVLEDDVLAAFDVRFKPQPEPQAPTSPADVPVAHLRRGGGGGGGGGGEGAGASEAMASAMLSRLQQLPWRRVDVCFSGSPLALLAHNHIQVTRRWLNFEGRDVAAHLADTLVALEEAAEQLAAHDAPIAIGQGTAGEGTAARLRAGRPTSAVASAGAAAARRSSLDAGLMKDAAAGVPVAAGVGSGSLGAWLAQRALQPHNRTTSLLSDGGGDGSGGNSDADGGVEHCREESGDSDEPQFAADPHRP</sequence>
<feature type="region of interest" description="Disordered" evidence="1">
    <location>
        <begin position="1"/>
        <end position="20"/>
    </location>
</feature>
<dbReference type="InterPro" id="IPR044294">
    <property type="entry name" value="Lipase-like"/>
</dbReference>
<dbReference type="Pfam" id="PF05057">
    <property type="entry name" value="DUF676"/>
    <property type="match status" value="1"/>
</dbReference>
<evidence type="ECO:0000259" key="2">
    <source>
        <dbReference type="Pfam" id="PF05057"/>
    </source>
</evidence>
<dbReference type="AlphaFoldDB" id="A0A7R9VR45"/>
<reference evidence="3" key="1">
    <citation type="submission" date="2021-01" db="EMBL/GenBank/DDBJ databases">
        <authorList>
            <person name="Corre E."/>
            <person name="Pelletier E."/>
            <person name="Niang G."/>
            <person name="Scheremetjew M."/>
            <person name="Finn R."/>
            <person name="Kale V."/>
            <person name="Holt S."/>
            <person name="Cochrane G."/>
            <person name="Meng A."/>
            <person name="Brown T."/>
            <person name="Cohen L."/>
        </authorList>
    </citation>
    <scope>NUCLEOTIDE SEQUENCE</scope>
    <source>
        <strain evidence="3">CCMP219</strain>
    </source>
</reference>
<name>A0A7R9VR45_9CHLO</name>
<dbReference type="InterPro" id="IPR007751">
    <property type="entry name" value="DUF676_lipase-like"/>
</dbReference>
<organism evidence="3">
    <name type="scientific">Chlamydomonas euryale</name>
    <dbReference type="NCBI Taxonomy" id="1486919"/>
    <lineage>
        <taxon>Eukaryota</taxon>
        <taxon>Viridiplantae</taxon>
        <taxon>Chlorophyta</taxon>
        <taxon>core chlorophytes</taxon>
        <taxon>Chlorophyceae</taxon>
        <taxon>CS clade</taxon>
        <taxon>Chlamydomonadales</taxon>
        <taxon>Chlamydomonadaceae</taxon>
        <taxon>Chlamydomonas</taxon>
    </lineage>
</organism>
<feature type="compositionally biased region" description="Gly residues" evidence="1">
    <location>
        <begin position="9"/>
        <end position="20"/>
    </location>
</feature>
<feature type="region of interest" description="Disordered" evidence="1">
    <location>
        <begin position="493"/>
        <end position="538"/>
    </location>
</feature>
<evidence type="ECO:0000256" key="1">
    <source>
        <dbReference type="SAM" id="MobiDB-lite"/>
    </source>
</evidence>
<evidence type="ECO:0000313" key="3">
    <source>
        <dbReference type="EMBL" id="CAD8302348.1"/>
    </source>
</evidence>